<dbReference type="EMBL" id="DSZN01000135">
    <property type="protein sequence ID" value="HGQ86329.1"/>
    <property type="molecule type" value="Genomic_DNA"/>
</dbReference>
<feature type="domain" description="Beta-ketoacyl-[acyl-carrier-protein] synthase III N-terminal" evidence="15">
    <location>
        <begin position="111"/>
        <end position="191"/>
    </location>
</feature>
<proteinExistence type="inferred from homology"/>
<dbReference type="PANTHER" id="PTHR34069:SF2">
    <property type="entry name" value="BETA-KETOACYL-[ACYL-CARRIER-PROTEIN] SYNTHASE III"/>
    <property type="match status" value="1"/>
</dbReference>
<keyword evidence="5 13" id="KW-0444">Lipid biosynthesis</keyword>
<evidence type="ECO:0000256" key="11">
    <source>
        <dbReference type="ARBA" id="ARBA00023315"/>
    </source>
</evidence>
<feature type="domain" description="Beta-ketoacyl-[acyl-carrier-protein] synthase III C-terminal" evidence="14">
    <location>
        <begin position="243"/>
        <end position="332"/>
    </location>
</feature>
<dbReference type="InterPro" id="IPR016039">
    <property type="entry name" value="Thiolase-like"/>
</dbReference>
<dbReference type="NCBIfam" id="NF006829">
    <property type="entry name" value="PRK09352.1"/>
    <property type="match status" value="1"/>
</dbReference>
<dbReference type="GO" id="GO:0044550">
    <property type="term" value="P:secondary metabolite biosynthetic process"/>
    <property type="evidence" value="ECO:0007669"/>
    <property type="project" value="TreeGrafter"/>
</dbReference>
<dbReference type="CDD" id="cd00830">
    <property type="entry name" value="KAS_III"/>
    <property type="match status" value="1"/>
</dbReference>
<comment type="function">
    <text evidence="13">Catalyzes the condensation reaction of fatty acid synthesis by the addition to an acyl acceptor of two carbons from malonyl-ACP. Catalyzes the first condensation reaction which initiates fatty acid synthesis and may therefore play a role in governing the total rate of fatty acid production. Possesses both acetoacetyl-ACP synthase and acetyl transacylase activities. Its substrate specificity determines the biosynthesis of branched-chain and/or straight-chain of fatty acids.</text>
</comment>
<keyword evidence="10 13" id="KW-0511">Multifunctional enzyme</keyword>
<name>A0A7C4JRW5_9BACT</name>
<evidence type="ECO:0000259" key="15">
    <source>
        <dbReference type="Pfam" id="PF08545"/>
    </source>
</evidence>
<dbReference type="GO" id="GO:0033818">
    <property type="term" value="F:beta-ketoacyl-acyl-carrier-protein synthase III activity"/>
    <property type="evidence" value="ECO:0007669"/>
    <property type="project" value="UniProtKB-UniRule"/>
</dbReference>
<dbReference type="AlphaFoldDB" id="A0A7C4JRW5"/>
<feature type="active site" evidence="13">
    <location>
        <position position="117"/>
    </location>
</feature>
<protein>
    <recommendedName>
        <fullName evidence="3 13">Beta-ketoacyl-[acyl-carrier-protein] synthase III</fullName>
        <shortName evidence="13">Beta-ketoacyl-ACP synthase III</shortName>
        <shortName evidence="13">KAS III</shortName>
        <ecNumber evidence="3 13">2.3.1.180</ecNumber>
    </recommendedName>
    <alternativeName>
        <fullName evidence="13">3-oxoacyl-[acyl-carrier-protein] synthase 3</fullName>
    </alternativeName>
    <alternativeName>
        <fullName evidence="13">3-oxoacyl-[acyl-carrier-protein] synthase III</fullName>
    </alternativeName>
</protein>
<comment type="subcellular location">
    <subcellularLocation>
        <location evidence="13">Cytoplasm</location>
    </subcellularLocation>
</comment>
<comment type="subunit">
    <text evidence="13">Homodimer.</text>
</comment>
<comment type="catalytic activity">
    <reaction evidence="12">
        <text>malonyl-[ACP] + acetyl-CoA + H(+) = 3-oxobutanoyl-[ACP] + CO2 + CoA</text>
        <dbReference type="Rhea" id="RHEA:12080"/>
        <dbReference type="Rhea" id="RHEA-COMP:9623"/>
        <dbReference type="Rhea" id="RHEA-COMP:9625"/>
        <dbReference type="ChEBI" id="CHEBI:15378"/>
        <dbReference type="ChEBI" id="CHEBI:16526"/>
        <dbReference type="ChEBI" id="CHEBI:57287"/>
        <dbReference type="ChEBI" id="CHEBI:57288"/>
        <dbReference type="ChEBI" id="CHEBI:78449"/>
        <dbReference type="ChEBI" id="CHEBI:78450"/>
        <dbReference type="EC" id="2.3.1.180"/>
    </reaction>
    <physiologicalReaction direction="left-to-right" evidence="12">
        <dbReference type="Rhea" id="RHEA:12081"/>
    </physiologicalReaction>
</comment>
<evidence type="ECO:0000256" key="9">
    <source>
        <dbReference type="ARBA" id="ARBA00023160"/>
    </source>
</evidence>
<sequence length="332" mass="36687">MISNTLKSAILGIGIGVPSKILTNFDLEKMVDTSDEWITERTGIKERRILEDGENISKYAIKASLEALERAKVSPEEINLIICATLTPDYLIPSLSVLVQEGIKAHNAGAFDLSATCSGFIYGLAVADQFIKNNPNWKILVIGAEALSRKTNWEDRTTCILFGDGAGAVVVGKSPEPEKRGIIDFILGTDGSQWHLLTLKGGGSCFPPFDKRLLKEEYYIKMQGREVFKIAVKMMEKVSLELLERTGLTTEDIKLLVPHQANLRIIEYLREKLNLPKEKVYINIHKYGNTSAASIPIALYEAELEGKIQKGDLVLLVAFGGGFTFGGALLRW</sequence>
<dbReference type="Pfam" id="PF08541">
    <property type="entry name" value="ACP_syn_III_C"/>
    <property type="match status" value="1"/>
</dbReference>
<keyword evidence="9 13" id="KW-0275">Fatty acid biosynthesis</keyword>
<feature type="active site" evidence="13">
    <location>
        <position position="289"/>
    </location>
</feature>
<dbReference type="Pfam" id="PF08545">
    <property type="entry name" value="ACP_syn_III"/>
    <property type="match status" value="1"/>
</dbReference>
<evidence type="ECO:0000256" key="13">
    <source>
        <dbReference type="HAMAP-Rule" id="MF_01815"/>
    </source>
</evidence>
<comment type="similarity">
    <text evidence="2 13">Belongs to the thiolase-like superfamily. FabH family.</text>
</comment>
<evidence type="ECO:0000256" key="8">
    <source>
        <dbReference type="ARBA" id="ARBA00023098"/>
    </source>
</evidence>
<keyword evidence="11 13" id="KW-0012">Acyltransferase</keyword>
<evidence type="ECO:0000256" key="2">
    <source>
        <dbReference type="ARBA" id="ARBA00008642"/>
    </source>
</evidence>
<dbReference type="HAMAP" id="MF_01815">
    <property type="entry name" value="FabH"/>
    <property type="match status" value="1"/>
</dbReference>
<keyword evidence="8 13" id="KW-0443">Lipid metabolism</keyword>
<dbReference type="SUPFAM" id="SSF53901">
    <property type="entry name" value="Thiolase-like"/>
    <property type="match status" value="1"/>
</dbReference>
<dbReference type="InterPro" id="IPR013751">
    <property type="entry name" value="ACP_syn_III_N"/>
</dbReference>
<evidence type="ECO:0000256" key="3">
    <source>
        <dbReference type="ARBA" id="ARBA00012333"/>
    </source>
</evidence>
<reference evidence="16" key="1">
    <citation type="journal article" date="2020" name="mSystems">
        <title>Genome- and Community-Level Interaction Insights into Carbon Utilization and Element Cycling Functions of Hydrothermarchaeota in Hydrothermal Sediment.</title>
        <authorList>
            <person name="Zhou Z."/>
            <person name="Liu Y."/>
            <person name="Xu W."/>
            <person name="Pan J."/>
            <person name="Luo Z.H."/>
            <person name="Li M."/>
        </authorList>
    </citation>
    <scope>NUCLEOTIDE SEQUENCE [LARGE SCALE GENOMIC DNA]</scope>
    <source>
        <strain evidence="16">SpSt-6</strain>
    </source>
</reference>
<evidence type="ECO:0000256" key="1">
    <source>
        <dbReference type="ARBA" id="ARBA00005194"/>
    </source>
</evidence>
<evidence type="ECO:0000256" key="12">
    <source>
        <dbReference type="ARBA" id="ARBA00051096"/>
    </source>
</evidence>
<comment type="caution">
    <text evidence="16">The sequence shown here is derived from an EMBL/GenBank/DDBJ whole genome shotgun (WGS) entry which is preliminary data.</text>
</comment>
<comment type="domain">
    <text evidence="13">The last Arg residue of the ACP-binding site is essential for the weak association between ACP/AcpP and FabH.</text>
</comment>
<dbReference type="FunFam" id="3.40.47.10:FF:000004">
    <property type="entry name" value="3-oxoacyl-[acyl-carrier-protein] synthase 3"/>
    <property type="match status" value="1"/>
</dbReference>
<dbReference type="NCBIfam" id="TIGR00747">
    <property type="entry name" value="fabH"/>
    <property type="match status" value="1"/>
</dbReference>
<evidence type="ECO:0000256" key="10">
    <source>
        <dbReference type="ARBA" id="ARBA00023268"/>
    </source>
</evidence>
<gene>
    <name evidence="13" type="primary">fabH</name>
    <name evidence="16" type="ORF">ENT66_08705</name>
</gene>
<keyword evidence="4 13" id="KW-0963">Cytoplasm</keyword>
<dbReference type="InterPro" id="IPR004655">
    <property type="entry name" value="FabH"/>
</dbReference>
<keyword evidence="7 13" id="KW-0276">Fatty acid metabolism</keyword>
<dbReference type="InterPro" id="IPR013747">
    <property type="entry name" value="ACP_syn_III_C"/>
</dbReference>
<dbReference type="Gene3D" id="3.40.47.10">
    <property type="match status" value="1"/>
</dbReference>
<feature type="region of interest" description="ACP-binding" evidence="13">
    <location>
        <begin position="260"/>
        <end position="264"/>
    </location>
</feature>
<dbReference type="GO" id="GO:0006633">
    <property type="term" value="P:fatty acid biosynthetic process"/>
    <property type="evidence" value="ECO:0007669"/>
    <property type="project" value="UniProtKB-UniRule"/>
</dbReference>
<dbReference type="EC" id="2.3.1.180" evidence="3 13"/>
<organism evidence="16">
    <name type="scientific">Thermodesulfobacterium geofontis</name>
    <dbReference type="NCBI Taxonomy" id="1295609"/>
    <lineage>
        <taxon>Bacteria</taxon>
        <taxon>Pseudomonadati</taxon>
        <taxon>Thermodesulfobacteriota</taxon>
        <taxon>Thermodesulfobacteria</taxon>
        <taxon>Thermodesulfobacteriales</taxon>
        <taxon>Thermodesulfobacteriaceae</taxon>
        <taxon>Thermodesulfobacterium</taxon>
    </lineage>
</organism>
<accession>A0A7C4JRW5</accession>
<evidence type="ECO:0000256" key="6">
    <source>
        <dbReference type="ARBA" id="ARBA00022679"/>
    </source>
</evidence>
<dbReference type="PANTHER" id="PTHR34069">
    <property type="entry name" value="3-OXOACYL-[ACYL-CARRIER-PROTEIN] SYNTHASE 3"/>
    <property type="match status" value="1"/>
</dbReference>
<dbReference type="UniPathway" id="UPA00094"/>
<evidence type="ECO:0000256" key="4">
    <source>
        <dbReference type="ARBA" id="ARBA00022490"/>
    </source>
</evidence>
<evidence type="ECO:0000259" key="14">
    <source>
        <dbReference type="Pfam" id="PF08541"/>
    </source>
</evidence>
<dbReference type="GO" id="GO:0004315">
    <property type="term" value="F:3-oxoacyl-[acyl-carrier-protein] synthase activity"/>
    <property type="evidence" value="ECO:0007669"/>
    <property type="project" value="InterPro"/>
</dbReference>
<evidence type="ECO:0000256" key="7">
    <source>
        <dbReference type="ARBA" id="ARBA00022832"/>
    </source>
</evidence>
<dbReference type="GO" id="GO:0005737">
    <property type="term" value="C:cytoplasm"/>
    <property type="evidence" value="ECO:0007669"/>
    <property type="project" value="UniProtKB-SubCell"/>
</dbReference>
<keyword evidence="6 13" id="KW-0808">Transferase</keyword>
<evidence type="ECO:0000313" key="16">
    <source>
        <dbReference type="EMBL" id="HGQ86329.1"/>
    </source>
</evidence>
<comment type="pathway">
    <text evidence="1 13">Lipid metabolism; fatty acid biosynthesis.</text>
</comment>
<feature type="active site" evidence="13">
    <location>
        <position position="259"/>
    </location>
</feature>
<evidence type="ECO:0000256" key="5">
    <source>
        <dbReference type="ARBA" id="ARBA00022516"/>
    </source>
</evidence>